<reference evidence="1" key="1">
    <citation type="journal article" date="2015" name="Genome Biol. Evol.">
        <title>Organellar Genomes of White Spruce (Picea glauca): Assembly and Annotation.</title>
        <authorList>
            <person name="Jackman S.D."/>
            <person name="Warren R.L."/>
            <person name="Gibb E.A."/>
            <person name="Vandervalk B.P."/>
            <person name="Mohamadi H."/>
            <person name="Chu J."/>
            <person name="Raymond A."/>
            <person name="Pleasance S."/>
            <person name="Coope R."/>
            <person name="Wildung M.R."/>
            <person name="Ritland C.E."/>
            <person name="Bousquet J."/>
            <person name="Jones S.J."/>
            <person name="Bohlmann J."/>
            <person name="Birol I."/>
        </authorList>
    </citation>
    <scope>NUCLEOTIDE SEQUENCE [LARGE SCALE GENOMIC DNA]</scope>
    <source>
        <tissue evidence="1">Flushing bud</tissue>
    </source>
</reference>
<accession>A0A101LU14</accession>
<gene>
    <name evidence="1" type="ORF">ABT39_MTgene3420</name>
</gene>
<organism evidence="1">
    <name type="scientific">Picea glauca</name>
    <name type="common">White spruce</name>
    <name type="synonym">Pinus glauca</name>
    <dbReference type="NCBI Taxonomy" id="3330"/>
    <lineage>
        <taxon>Eukaryota</taxon>
        <taxon>Viridiplantae</taxon>
        <taxon>Streptophyta</taxon>
        <taxon>Embryophyta</taxon>
        <taxon>Tracheophyta</taxon>
        <taxon>Spermatophyta</taxon>
        <taxon>Pinopsida</taxon>
        <taxon>Pinidae</taxon>
        <taxon>Conifers I</taxon>
        <taxon>Pinales</taxon>
        <taxon>Pinaceae</taxon>
        <taxon>Picea</taxon>
    </lineage>
</organism>
<dbReference type="AlphaFoldDB" id="A0A101LU14"/>
<evidence type="ECO:0000313" key="1">
    <source>
        <dbReference type="EMBL" id="KUM45347.1"/>
    </source>
</evidence>
<dbReference type="EMBL" id="LKAM01000020">
    <property type="protein sequence ID" value="KUM45347.1"/>
    <property type="molecule type" value="Genomic_DNA"/>
</dbReference>
<comment type="caution">
    <text evidence="1">The sequence shown here is derived from an EMBL/GenBank/DDBJ whole genome shotgun (WGS) entry which is preliminary data.</text>
</comment>
<proteinExistence type="predicted"/>
<sequence length="46" mass="5162">MSDFVPLPFWVESLNVPRPSPKGWVSDFVPLPLVESSLPHPFGRVT</sequence>
<name>A0A101LU14_PICGL</name>
<keyword evidence="1" id="KW-0496">Mitochondrion</keyword>
<protein>
    <submittedName>
        <fullName evidence="1">Uncharacterized protein</fullName>
    </submittedName>
</protein>
<geneLocation type="mitochondrion" evidence="1"/>